<dbReference type="Proteomes" id="UP001165044">
    <property type="component" value="Unassembled WGS sequence"/>
</dbReference>
<organism evidence="2 3">
    <name type="scientific">Geothrix edaphica</name>
    <dbReference type="NCBI Taxonomy" id="2927976"/>
    <lineage>
        <taxon>Bacteria</taxon>
        <taxon>Pseudomonadati</taxon>
        <taxon>Acidobacteriota</taxon>
        <taxon>Holophagae</taxon>
        <taxon>Holophagales</taxon>
        <taxon>Holophagaceae</taxon>
        <taxon>Geothrix</taxon>
    </lineage>
</organism>
<dbReference type="PROSITE" id="PS51257">
    <property type="entry name" value="PROKAR_LIPOPROTEIN"/>
    <property type="match status" value="1"/>
</dbReference>
<dbReference type="RefSeq" id="WP_285606060.1">
    <property type="nucleotide sequence ID" value="NZ_BSDC01000001.1"/>
</dbReference>
<dbReference type="EMBL" id="BSDC01000001">
    <property type="protein sequence ID" value="GLH65970.1"/>
    <property type="molecule type" value="Genomic_DNA"/>
</dbReference>
<name>A0ABQ5PV15_9BACT</name>
<gene>
    <name evidence="2" type="ORF">GETHED_03340</name>
</gene>
<evidence type="ECO:0000313" key="3">
    <source>
        <dbReference type="Proteomes" id="UP001165044"/>
    </source>
</evidence>
<accession>A0ABQ5PV15</accession>
<evidence type="ECO:0000256" key="1">
    <source>
        <dbReference type="SAM" id="SignalP"/>
    </source>
</evidence>
<feature type="chain" id="PRO_5046577123" description="Lipoprotein SmpA/OmlA domain-containing protein" evidence="1">
    <location>
        <begin position="22"/>
        <end position="131"/>
    </location>
</feature>
<sequence>MIARVINVLGGALLVASIGCAPPATDPNKGNLTLGAVQTRLENGKTTKAQVLEWFGSPNIATKDRNGEVWNYTRQGTATEVSSSHVGAWMLIASGGSSTGFSRSGSYSFDLLIRFDTHDVVVDYKVLQTAF</sequence>
<feature type="signal peptide" evidence="1">
    <location>
        <begin position="1"/>
        <end position="21"/>
    </location>
</feature>
<keyword evidence="3" id="KW-1185">Reference proteome</keyword>
<proteinExistence type="predicted"/>
<reference evidence="2" key="1">
    <citation type="journal article" date="2023" name="Antonie Van Leeuwenhoek">
        <title>Mesoterricola silvestris gen. nov., sp. nov., Mesoterricola sediminis sp. nov., Geothrix oryzae sp. nov., Geothrix edaphica sp. nov., Geothrix rubra sp. nov., and Geothrix limicola sp. nov., six novel members of Acidobacteriota isolated from soils.</title>
        <authorList>
            <person name="Itoh H."/>
            <person name="Sugisawa Y."/>
            <person name="Mise K."/>
            <person name="Xu Z."/>
            <person name="Kuniyasu M."/>
            <person name="Ushijima N."/>
            <person name="Kawano K."/>
            <person name="Kobayashi E."/>
            <person name="Shiratori Y."/>
            <person name="Masuda Y."/>
            <person name="Senoo K."/>
        </authorList>
    </citation>
    <scope>NUCLEOTIDE SEQUENCE</scope>
    <source>
        <strain evidence="2">Red802</strain>
    </source>
</reference>
<comment type="caution">
    <text evidence="2">The sequence shown here is derived from an EMBL/GenBank/DDBJ whole genome shotgun (WGS) entry which is preliminary data.</text>
</comment>
<keyword evidence="1" id="KW-0732">Signal</keyword>
<protein>
    <recommendedName>
        <fullName evidence="4">Lipoprotein SmpA/OmlA domain-containing protein</fullName>
    </recommendedName>
</protein>
<evidence type="ECO:0008006" key="4">
    <source>
        <dbReference type="Google" id="ProtNLM"/>
    </source>
</evidence>
<evidence type="ECO:0000313" key="2">
    <source>
        <dbReference type="EMBL" id="GLH65970.1"/>
    </source>
</evidence>